<dbReference type="Pfam" id="PF16360">
    <property type="entry name" value="GTP-bdg_M"/>
    <property type="match status" value="1"/>
</dbReference>
<keyword evidence="5 6" id="KW-0342">GTP-binding</keyword>
<dbReference type="InterPro" id="IPR027417">
    <property type="entry name" value="P-loop_NTPase"/>
</dbReference>
<dbReference type="InterPro" id="IPR006073">
    <property type="entry name" value="GTP-bd"/>
</dbReference>
<evidence type="ECO:0000256" key="4">
    <source>
        <dbReference type="ARBA" id="ARBA00022842"/>
    </source>
</evidence>
<dbReference type="OrthoDB" id="9812272at2"/>
<keyword evidence="4 8" id="KW-0460">Magnesium</keyword>
<evidence type="ECO:0000313" key="11">
    <source>
        <dbReference type="EMBL" id="PZG00297.1"/>
    </source>
</evidence>
<gene>
    <name evidence="6 11" type="primary">hflX</name>
    <name evidence="11" type="ORF">C1I99_09860</name>
</gene>
<keyword evidence="12" id="KW-1185">Reference proteome</keyword>
<dbReference type="Gene3D" id="6.10.250.2860">
    <property type="match status" value="1"/>
</dbReference>
<dbReference type="GO" id="GO:0046872">
    <property type="term" value="F:metal ion binding"/>
    <property type="evidence" value="ECO:0007669"/>
    <property type="project" value="UniProtKB-KW"/>
</dbReference>
<proteinExistence type="inferred from homology"/>
<reference evidence="11 12" key="1">
    <citation type="submission" date="2018-01" db="EMBL/GenBank/DDBJ databases">
        <title>Draft genome sequence of Salinispora sp. 13K206.</title>
        <authorList>
            <person name="Sahin N."/>
            <person name="Saygin H."/>
            <person name="Ay H."/>
        </authorList>
    </citation>
    <scope>NUCLEOTIDE SEQUENCE [LARGE SCALE GENOMIC DNA]</scope>
    <source>
        <strain evidence="11 12">13K206</strain>
    </source>
</reference>
<feature type="compositionally biased region" description="Gly residues" evidence="9">
    <location>
        <begin position="195"/>
        <end position="211"/>
    </location>
</feature>
<feature type="binding site" evidence="7">
    <location>
        <begin position="286"/>
        <end position="290"/>
    </location>
    <ligand>
        <name>GTP</name>
        <dbReference type="ChEBI" id="CHEBI:37565"/>
    </ligand>
</feature>
<evidence type="ECO:0000256" key="7">
    <source>
        <dbReference type="PIRSR" id="PIRSR006809-1"/>
    </source>
</evidence>
<feature type="binding site" evidence="7">
    <location>
        <begin position="261"/>
        <end position="268"/>
    </location>
    <ligand>
        <name>GTP</name>
        <dbReference type="ChEBI" id="CHEBI:37565"/>
    </ligand>
</feature>
<dbReference type="Pfam" id="PF01926">
    <property type="entry name" value="MMR_HSR1"/>
    <property type="match status" value="1"/>
</dbReference>
<name>A0A2W2DT58_9ACTN</name>
<dbReference type="Proteomes" id="UP000248749">
    <property type="component" value="Unassembled WGS sequence"/>
</dbReference>
<evidence type="ECO:0000259" key="10">
    <source>
        <dbReference type="PROSITE" id="PS51705"/>
    </source>
</evidence>
<dbReference type="InterPro" id="IPR030394">
    <property type="entry name" value="G_HFLX_dom"/>
</dbReference>
<sequence>MTHEETYVPHTDDELDATTGEFELSERQALRRVPGLSTELTDITEVEYRQLRLERVVLVGVWTEGTQSDAENSLTELAALAETAGSQVLEGLIQRRTRPDPATYIGRGKVDDLGSVVLAAGADTIICDGELSPSQLRNLEQRTKVKVVDRTALILDIFAQHAKSREGKAQVELAQLEYLLPRLRGWGETLSRQSGGSGRGGGAGGGVGLRGPGETKLETDRRRIRHRISRLRREIKGMRTVRQTKRARRSRNAVPAVAIAGYTNAGKSSLLNRLTGAGVLVENALFATLDPTTRRATTPDGRVYTFADTVGFVRHLPHQIVEAFRSTLEEVADADLVVHVVDGTHPDPEEQVRAVREVLAEVGADRLPELLVVNKTDAADEETLLRLKRLWPDAVFVSAHTGRGVDGLREAVESRLPRPAVEVRAVLPYDRGDLVARVHRQGEVLGTSHLAEGTLVHVRVGAALAAELAPFRAEEGQPVAGAR</sequence>
<accession>A0A2W2DT58</accession>
<feature type="domain" description="Hflx-type G" evidence="10">
    <location>
        <begin position="255"/>
        <end position="420"/>
    </location>
</feature>
<comment type="subunit">
    <text evidence="6">Monomer. Associates with the 50S ribosomal subunit.</text>
</comment>
<keyword evidence="3 6" id="KW-0547">Nucleotide-binding</keyword>
<protein>
    <recommendedName>
        <fullName evidence="6">GTPase HflX</fullName>
    </recommendedName>
    <alternativeName>
        <fullName evidence="6">GTP-binding protein HflX</fullName>
    </alternativeName>
</protein>
<comment type="cofactor">
    <cofactor evidence="8">
        <name>Mg(2+)</name>
        <dbReference type="ChEBI" id="CHEBI:18420"/>
    </cofactor>
</comment>
<dbReference type="GO" id="GO:0005737">
    <property type="term" value="C:cytoplasm"/>
    <property type="evidence" value="ECO:0007669"/>
    <property type="project" value="UniProtKB-SubCell"/>
</dbReference>
<evidence type="ECO:0000256" key="3">
    <source>
        <dbReference type="ARBA" id="ARBA00022741"/>
    </source>
</evidence>
<evidence type="ECO:0000256" key="2">
    <source>
        <dbReference type="ARBA" id="ARBA00022723"/>
    </source>
</evidence>
<keyword evidence="2 8" id="KW-0479">Metal-binding</keyword>
<dbReference type="Pfam" id="PF13167">
    <property type="entry name" value="GTP-bdg_N"/>
    <property type="match status" value="1"/>
</dbReference>
<feature type="binding site" evidence="7">
    <location>
        <begin position="308"/>
        <end position="311"/>
    </location>
    <ligand>
        <name>GTP</name>
        <dbReference type="ChEBI" id="CHEBI:37565"/>
    </ligand>
</feature>
<comment type="similarity">
    <text evidence="6">Belongs to the TRAFAC class OBG-HflX-like GTPase superfamily. HflX GTPase family.</text>
</comment>
<dbReference type="GO" id="GO:0043022">
    <property type="term" value="F:ribosome binding"/>
    <property type="evidence" value="ECO:0007669"/>
    <property type="project" value="TreeGrafter"/>
</dbReference>
<dbReference type="InterPro" id="IPR042108">
    <property type="entry name" value="GTPase_HflX_N_sf"/>
</dbReference>
<evidence type="ECO:0000256" key="8">
    <source>
        <dbReference type="PIRSR" id="PIRSR006809-2"/>
    </source>
</evidence>
<dbReference type="RefSeq" id="WP_111133911.1">
    <property type="nucleotide sequence ID" value="NZ_POUB01000046.1"/>
</dbReference>
<dbReference type="AlphaFoldDB" id="A0A2W2DT58"/>
<comment type="function">
    <text evidence="6">GTPase that associates with the 50S ribosomal subunit and may have a role during protein synthesis or ribosome biogenesis.</text>
</comment>
<dbReference type="Gene3D" id="3.40.50.300">
    <property type="entry name" value="P-loop containing nucleotide triphosphate hydrolases"/>
    <property type="match status" value="1"/>
</dbReference>
<dbReference type="PANTHER" id="PTHR10229">
    <property type="entry name" value="GTP-BINDING PROTEIN HFLX"/>
    <property type="match status" value="1"/>
</dbReference>
<dbReference type="Gene3D" id="3.40.50.11060">
    <property type="entry name" value="GTPase HflX, N-terminal domain"/>
    <property type="match status" value="1"/>
</dbReference>
<dbReference type="PRINTS" id="PR00326">
    <property type="entry name" value="GTP1OBG"/>
</dbReference>
<organism evidence="11 12">
    <name type="scientific">Micromonospora deserti</name>
    <dbReference type="NCBI Taxonomy" id="2070366"/>
    <lineage>
        <taxon>Bacteria</taxon>
        <taxon>Bacillati</taxon>
        <taxon>Actinomycetota</taxon>
        <taxon>Actinomycetes</taxon>
        <taxon>Micromonosporales</taxon>
        <taxon>Micromonosporaceae</taxon>
        <taxon>Micromonospora</taxon>
    </lineage>
</organism>
<comment type="caution">
    <text evidence="11">The sequence shown here is derived from an EMBL/GenBank/DDBJ whole genome shotgun (WGS) entry which is preliminary data.</text>
</comment>
<dbReference type="SUPFAM" id="SSF52540">
    <property type="entry name" value="P-loop containing nucleoside triphosphate hydrolases"/>
    <property type="match status" value="1"/>
</dbReference>
<evidence type="ECO:0000256" key="1">
    <source>
        <dbReference type="ARBA" id="ARBA00022490"/>
    </source>
</evidence>
<dbReference type="NCBIfam" id="TIGR03156">
    <property type="entry name" value="GTP_HflX"/>
    <property type="match status" value="1"/>
</dbReference>
<dbReference type="GO" id="GO:0003924">
    <property type="term" value="F:GTPase activity"/>
    <property type="evidence" value="ECO:0007669"/>
    <property type="project" value="UniProtKB-UniRule"/>
</dbReference>
<dbReference type="EMBL" id="POUB01000046">
    <property type="protein sequence ID" value="PZG00297.1"/>
    <property type="molecule type" value="Genomic_DNA"/>
</dbReference>
<comment type="subcellular location">
    <subcellularLocation>
        <location evidence="6">Cytoplasm</location>
    </subcellularLocation>
    <text evidence="6">May associate with membranes.</text>
</comment>
<feature type="binding site" evidence="8">
    <location>
        <position position="268"/>
    </location>
    <ligand>
        <name>Mg(2+)</name>
        <dbReference type="ChEBI" id="CHEBI:18420"/>
    </ligand>
</feature>
<evidence type="ECO:0000256" key="5">
    <source>
        <dbReference type="ARBA" id="ARBA00023134"/>
    </source>
</evidence>
<dbReference type="InterPro" id="IPR025121">
    <property type="entry name" value="GTPase_HflX_N"/>
</dbReference>
<feature type="region of interest" description="Disordered" evidence="9">
    <location>
        <begin position="190"/>
        <end position="214"/>
    </location>
</feature>
<evidence type="ECO:0000313" key="12">
    <source>
        <dbReference type="Proteomes" id="UP000248749"/>
    </source>
</evidence>
<dbReference type="FunFam" id="3.40.50.11060:FF:000001">
    <property type="entry name" value="GTPase HflX"/>
    <property type="match status" value="1"/>
</dbReference>
<keyword evidence="1 6" id="KW-0963">Cytoplasm</keyword>
<evidence type="ECO:0000256" key="6">
    <source>
        <dbReference type="HAMAP-Rule" id="MF_00900"/>
    </source>
</evidence>
<dbReference type="PANTHER" id="PTHR10229:SF0">
    <property type="entry name" value="GTP-BINDING PROTEIN 6-RELATED"/>
    <property type="match status" value="1"/>
</dbReference>
<dbReference type="PROSITE" id="PS51705">
    <property type="entry name" value="G_HFLX"/>
    <property type="match status" value="1"/>
</dbReference>
<dbReference type="CDD" id="cd01878">
    <property type="entry name" value="HflX"/>
    <property type="match status" value="1"/>
</dbReference>
<feature type="binding site" evidence="7">
    <location>
        <begin position="374"/>
        <end position="377"/>
    </location>
    <ligand>
        <name>GTP</name>
        <dbReference type="ChEBI" id="CHEBI:37565"/>
    </ligand>
</feature>
<dbReference type="InterPro" id="IPR016496">
    <property type="entry name" value="GTPase_HflX"/>
</dbReference>
<feature type="binding site" evidence="7">
    <location>
        <begin position="398"/>
        <end position="400"/>
    </location>
    <ligand>
        <name>GTP</name>
        <dbReference type="ChEBI" id="CHEBI:37565"/>
    </ligand>
</feature>
<dbReference type="HAMAP" id="MF_00900">
    <property type="entry name" value="GTPase_HflX"/>
    <property type="match status" value="1"/>
</dbReference>
<evidence type="ECO:0000256" key="9">
    <source>
        <dbReference type="SAM" id="MobiDB-lite"/>
    </source>
</evidence>
<dbReference type="GO" id="GO:0005525">
    <property type="term" value="F:GTP binding"/>
    <property type="evidence" value="ECO:0007669"/>
    <property type="project" value="UniProtKB-UniRule"/>
</dbReference>
<dbReference type="PIRSF" id="PIRSF006809">
    <property type="entry name" value="GTP-binding_hflX_prd"/>
    <property type="match status" value="1"/>
</dbReference>
<dbReference type="InterPro" id="IPR032305">
    <property type="entry name" value="GTP-bd_M"/>
</dbReference>
<feature type="binding site" evidence="8">
    <location>
        <position position="288"/>
    </location>
    <ligand>
        <name>Mg(2+)</name>
        <dbReference type="ChEBI" id="CHEBI:18420"/>
    </ligand>
</feature>